<dbReference type="EMBL" id="MVBM01000004">
    <property type="protein sequence ID" value="OOK73980.1"/>
    <property type="molecule type" value="Genomic_DNA"/>
</dbReference>
<protein>
    <submittedName>
        <fullName evidence="2">CobN/Magnesium Chelatase family protein</fullName>
    </submittedName>
</protein>
<evidence type="ECO:0000313" key="2">
    <source>
        <dbReference type="EMBL" id="OOK73980.1"/>
    </source>
</evidence>
<feature type="domain" description="CobN/magnesium chelatase" evidence="1">
    <location>
        <begin position="1"/>
        <end position="93"/>
    </location>
</feature>
<evidence type="ECO:0000259" key="1">
    <source>
        <dbReference type="Pfam" id="PF02514"/>
    </source>
</evidence>
<comment type="caution">
    <text evidence="2">The sequence shown here is derived from an EMBL/GenBank/DDBJ whole genome shotgun (WGS) entry which is preliminary data.</text>
</comment>
<proteinExistence type="predicted"/>
<reference evidence="2 3" key="1">
    <citation type="submission" date="2017-02" db="EMBL/GenBank/DDBJ databases">
        <title>Complete genome sequences of Mycobacterium kansasii strains isolated from rhesus macaques.</title>
        <authorList>
            <person name="Panda A."/>
            <person name="Nagaraj S."/>
            <person name="Zhao X."/>
            <person name="Tettelin H."/>
            <person name="Detolla L.J."/>
        </authorList>
    </citation>
    <scope>NUCLEOTIDE SEQUENCE [LARGE SCALE GENOMIC DNA]</scope>
    <source>
        <strain evidence="2 3">11-3813</strain>
    </source>
</reference>
<dbReference type="PANTHER" id="PTHR44119">
    <property type="entry name" value="MAGNESIUM-CHELATASE SUBUNIT CHLH, CHLOROPLASTIC"/>
    <property type="match status" value="1"/>
</dbReference>
<dbReference type="Proteomes" id="UP000189229">
    <property type="component" value="Unassembled WGS sequence"/>
</dbReference>
<dbReference type="AlphaFoldDB" id="A0A1V3X4B7"/>
<gene>
    <name evidence="2" type="ORF">BZL30_4541</name>
</gene>
<sequence>MNRQYRRIAVAAKNTDTREHDIADSDDYFQYHGGMVATVRALTGQAPAAYIGDNTRPDAIRTRTLSEETTRVFRARVVNPRWMAAMRRHGYKAHSRWPPPWTTYSATMPPPG</sequence>
<name>A0A1V3X4B7_MYCKA</name>
<dbReference type="InterPro" id="IPR003672">
    <property type="entry name" value="CobN/Mg_chltase"/>
</dbReference>
<dbReference type="PANTHER" id="PTHR44119:SF4">
    <property type="entry name" value="AEROBIC COBALTOCHELATASE SUBUNIT COBN"/>
    <property type="match status" value="1"/>
</dbReference>
<dbReference type="Pfam" id="PF02514">
    <property type="entry name" value="CobN-Mg_chel"/>
    <property type="match status" value="1"/>
</dbReference>
<evidence type="ECO:0000313" key="3">
    <source>
        <dbReference type="Proteomes" id="UP000189229"/>
    </source>
</evidence>
<accession>A0A1V3X4B7</accession>
<organism evidence="2 3">
    <name type="scientific">Mycobacterium kansasii</name>
    <dbReference type="NCBI Taxonomy" id="1768"/>
    <lineage>
        <taxon>Bacteria</taxon>
        <taxon>Bacillati</taxon>
        <taxon>Actinomycetota</taxon>
        <taxon>Actinomycetes</taxon>
        <taxon>Mycobacteriales</taxon>
        <taxon>Mycobacteriaceae</taxon>
        <taxon>Mycobacterium</taxon>
    </lineage>
</organism>